<evidence type="ECO:0000259" key="6">
    <source>
        <dbReference type="Pfam" id="PF13087"/>
    </source>
</evidence>
<keyword evidence="2" id="KW-0378">Hydrolase</keyword>
<reference evidence="7" key="1">
    <citation type="submission" date="2020-03" db="EMBL/GenBank/DDBJ databases">
        <authorList>
            <person name="Zhang R."/>
        </authorList>
    </citation>
    <scope>NUCLEOTIDE SEQUENCE</scope>
</reference>
<keyword evidence="3" id="KW-0347">Helicase</keyword>
<name>A0A6M2EUT0_9ROSI</name>
<dbReference type="GO" id="GO:0005524">
    <property type="term" value="F:ATP binding"/>
    <property type="evidence" value="ECO:0007669"/>
    <property type="project" value="UniProtKB-KW"/>
</dbReference>
<dbReference type="Pfam" id="PF13087">
    <property type="entry name" value="AAA_12"/>
    <property type="match status" value="1"/>
</dbReference>
<dbReference type="PANTHER" id="PTHR10887">
    <property type="entry name" value="DNA2/NAM7 HELICASE FAMILY"/>
    <property type="match status" value="1"/>
</dbReference>
<protein>
    <recommendedName>
        <fullName evidence="8">DNA2/NAM7 helicase-like C-terminal domain-containing protein</fullName>
    </recommendedName>
</protein>
<proteinExistence type="predicted"/>
<evidence type="ECO:0008006" key="8">
    <source>
        <dbReference type="Google" id="ProtNLM"/>
    </source>
</evidence>
<dbReference type="InterPro" id="IPR027417">
    <property type="entry name" value="P-loop_NTPase"/>
</dbReference>
<dbReference type="FunFam" id="3.40.50.300:FF:000326">
    <property type="entry name" value="P-loop containing nucleoside triphosphate hydrolase"/>
    <property type="match status" value="1"/>
</dbReference>
<sequence>MAPLHCLVIDEAAQLKECESTIPLQLSGLHHAILIGDERQLPAIVNSKISEKAGFGRSLFERLVKLGCNSHLLNIQYRMHPSISLFPNKEFYGSQVLDAQNVKETGYRRRFLQGDMFESYSFINIAHGKEEFVEKQSFKNTVEAAAAADIVGRLFKDINGTGKKISIGIISPYLAQVHAIQEKIGKFISDSDSAFSVSVGTVDGFQGEEEDLIIISTVRSNENGSVGFVSNPQRANVALTRARFCLWILGNEATLVKSGSIWKKIVNDAKHRRCFYDAEEDESLAQAITESLIEQGRLDVLLQTHSPLFRNARWMVFFSDDFRRSAARVGNVRICKEVLSLLARLSNGWRQHQSRKKRSQMVHNGISSPLIEQYNVSGQLNMIWTVDILQENSFCIQVLKVWDILPSSDIPKLAQRLDTLFRNYTEEQMNRCLYKCMEGNLVVPMRWAVDSCSDRQGSGGEADAVQLPKSLASICLEDEPSATGKAARKQWRLKRN</sequence>
<dbReference type="InterPro" id="IPR041677">
    <property type="entry name" value="DNA2/NAM7_AAA_11"/>
</dbReference>
<dbReference type="GO" id="GO:0005694">
    <property type="term" value="C:chromosome"/>
    <property type="evidence" value="ECO:0007669"/>
    <property type="project" value="UniProtKB-ARBA"/>
</dbReference>
<dbReference type="GO" id="GO:0004386">
    <property type="term" value="F:helicase activity"/>
    <property type="evidence" value="ECO:0007669"/>
    <property type="project" value="UniProtKB-KW"/>
</dbReference>
<dbReference type="Gene3D" id="3.40.50.300">
    <property type="entry name" value="P-loop containing nucleotide triphosphate hydrolases"/>
    <property type="match status" value="2"/>
</dbReference>
<dbReference type="InterPro" id="IPR047187">
    <property type="entry name" value="SF1_C_Upf1"/>
</dbReference>
<evidence type="ECO:0000313" key="7">
    <source>
        <dbReference type="EMBL" id="NUU87285.1"/>
    </source>
</evidence>
<evidence type="ECO:0000259" key="5">
    <source>
        <dbReference type="Pfam" id="PF13086"/>
    </source>
</evidence>
<dbReference type="SUPFAM" id="SSF52540">
    <property type="entry name" value="P-loop containing nucleoside triphosphate hydrolases"/>
    <property type="match status" value="1"/>
</dbReference>
<evidence type="ECO:0000256" key="4">
    <source>
        <dbReference type="ARBA" id="ARBA00022840"/>
    </source>
</evidence>
<dbReference type="InterPro" id="IPR041679">
    <property type="entry name" value="DNA2/NAM7-like_C"/>
</dbReference>
<dbReference type="AlphaFoldDB" id="A0A6M2EUT0"/>
<feature type="domain" description="DNA2/NAM7 helicase-like C-terminal" evidence="6">
    <location>
        <begin position="56"/>
        <end position="252"/>
    </location>
</feature>
<dbReference type="InterPro" id="IPR045055">
    <property type="entry name" value="DNA2/NAM7-like"/>
</dbReference>
<organism evidence="7">
    <name type="scientific">Populus davidiana</name>
    <dbReference type="NCBI Taxonomy" id="266767"/>
    <lineage>
        <taxon>Eukaryota</taxon>
        <taxon>Viridiplantae</taxon>
        <taxon>Streptophyta</taxon>
        <taxon>Embryophyta</taxon>
        <taxon>Tracheophyta</taxon>
        <taxon>Spermatophyta</taxon>
        <taxon>Magnoliopsida</taxon>
        <taxon>eudicotyledons</taxon>
        <taxon>Gunneridae</taxon>
        <taxon>Pentapetalae</taxon>
        <taxon>rosids</taxon>
        <taxon>fabids</taxon>
        <taxon>Malpighiales</taxon>
        <taxon>Salicaceae</taxon>
        <taxon>Saliceae</taxon>
        <taxon>Populus</taxon>
    </lineage>
</organism>
<dbReference type="PANTHER" id="PTHR10887:SF522">
    <property type="entry name" value="P-LOOP CONTAINING NUCLEOSIDE TRIPHOSPHATE HYDROLASES SUPERFAMILY PROTEIN"/>
    <property type="match status" value="1"/>
</dbReference>
<dbReference type="GO" id="GO:0016787">
    <property type="term" value="F:hydrolase activity"/>
    <property type="evidence" value="ECO:0007669"/>
    <property type="project" value="UniProtKB-KW"/>
</dbReference>
<evidence type="ECO:0000256" key="1">
    <source>
        <dbReference type="ARBA" id="ARBA00022741"/>
    </source>
</evidence>
<dbReference type="EMBL" id="GILB01006952">
    <property type="protein sequence ID" value="NUU87285.1"/>
    <property type="molecule type" value="Transcribed_RNA"/>
</dbReference>
<dbReference type="CDD" id="cd18808">
    <property type="entry name" value="SF1_C_Upf1"/>
    <property type="match status" value="1"/>
</dbReference>
<keyword evidence="1" id="KW-0547">Nucleotide-binding</keyword>
<evidence type="ECO:0000256" key="3">
    <source>
        <dbReference type="ARBA" id="ARBA00022806"/>
    </source>
</evidence>
<evidence type="ECO:0000256" key="2">
    <source>
        <dbReference type="ARBA" id="ARBA00022801"/>
    </source>
</evidence>
<feature type="domain" description="DNA2/NAM7 helicase helicase" evidence="5">
    <location>
        <begin position="4"/>
        <end position="48"/>
    </location>
</feature>
<dbReference type="Pfam" id="PF13086">
    <property type="entry name" value="AAA_11"/>
    <property type="match status" value="1"/>
</dbReference>
<keyword evidence="4" id="KW-0067">ATP-binding</keyword>
<accession>A0A6M2EUT0</accession>